<organism evidence="12 13">
    <name type="scientific">Vanilla planifolia</name>
    <name type="common">Vanilla</name>
    <dbReference type="NCBI Taxonomy" id="51239"/>
    <lineage>
        <taxon>Eukaryota</taxon>
        <taxon>Viridiplantae</taxon>
        <taxon>Streptophyta</taxon>
        <taxon>Embryophyta</taxon>
        <taxon>Tracheophyta</taxon>
        <taxon>Spermatophyta</taxon>
        <taxon>Magnoliopsida</taxon>
        <taxon>Liliopsida</taxon>
        <taxon>Asparagales</taxon>
        <taxon>Orchidaceae</taxon>
        <taxon>Vanilloideae</taxon>
        <taxon>Vanilleae</taxon>
        <taxon>Vanilla</taxon>
    </lineage>
</organism>
<evidence type="ECO:0000256" key="7">
    <source>
        <dbReference type="ARBA" id="ARBA00022989"/>
    </source>
</evidence>
<evidence type="ECO:0000256" key="5">
    <source>
        <dbReference type="ARBA" id="ARBA00022692"/>
    </source>
</evidence>
<dbReference type="NCBIfam" id="TIGR00879">
    <property type="entry name" value="SP"/>
    <property type="match status" value="1"/>
</dbReference>
<dbReference type="GO" id="GO:0016020">
    <property type="term" value="C:membrane"/>
    <property type="evidence" value="ECO:0007669"/>
    <property type="project" value="UniProtKB-SubCell"/>
</dbReference>
<evidence type="ECO:0000256" key="4">
    <source>
        <dbReference type="ARBA" id="ARBA00022597"/>
    </source>
</evidence>
<dbReference type="PRINTS" id="PR00171">
    <property type="entry name" value="SUGRTRNSPORT"/>
</dbReference>
<accession>A0A835RWC9</accession>
<dbReference type="InterPro" id="IPR036259">
    <property type="entry name" value="MFS_trans_sf"/>
</dbReference>
<dbReference type="InterPro" id="IPR003663">
    <property type="entry name" value="Sugar/inositol_transpt"/>
</dbReference>
<evidence type="ECO:0000256" key="6">
    <source>
        <dbReference type="ARBA" id="ARBA00022847"/>
    </source>
</evidence>
<sequence>MPAAGFSVSDGPREFPGKMTIFVVFACLVAATGGLIFGYDIGISGGVTSMGPFLQKFFPSVYEKQREDASGSDNNQYCQFDNHMLTLFTSSLYIAALVAALLASTMTRVFGRRISMLIGGTTFLAGALLNLSAQNLLMLILGRIFLGFGVGFANQSVPLYLSEMAPPKRRGMLNVTFQQMITIGILVANLINYFTAQIKGGFGWRISLGLAVVPAAIITIGSILLPDTPNSLVERGKEEEAKAMLRRIRGVPNVDEEFDDLVAASRESKAVQHPWRNMLDRRYRPQLVMGFLLPLFQQLTGINVVMFYAPELFKIVGFSGNASLMSAVITGTVNVVATFVSVGTVDRYGRRFWLLQGGLQMLASQIAVGTMIASQFGTTGTGSFPRAQAIALVGCICVYVSGFAWSWGPLGWLVPSEIYPLEIRSAGQSITVAVNMATTFLVAQIFMTMLCHLKFGLFFFFSACLVVMLVFVYFFLPETKGVHVEEMTKVWKTHRFWGRFVQDEN</sequence>
<evidence type="ECO:0000259" key="11">
    <source>
        <dbReference type="PROSITE" id="PS50850"/>
    </source>
</evidence>
<keyword evidence="5 10" id="KW-0812">Transmembrane</keyword>
<dbReference type="InterPro" id="IPR045262">
    <property type="entry name" value="STP/PLT_plant"/>
</dbReference>
<dbReference type="SUPFAM" id="SSF103473">
    <property type="entry name" value="MFS general substrate transporter"/>
    <property type="match status" value="1"/>
</dbReference>
<dbReference type="PROSITE" id="PS00216">
    <property type="entry name" value="SUGAR_TRANSPORT_1"/>
    <property type="match status" value="1"/>
</dbReference>
<evidence type="ECO:0000313" key="13">
    <source>
        <dbReference type="Proteomes" id="UP000636800"/>
    </source>
</evidence>
<feature type="transmembrane region" description="Helical" evidence="10">
    <location>
        <begin position="426"/>
        <end position="449"/>
    </location>
</feature>
<feature type="transmembrane region" description="Helical" evidence="10">
    <location>
        <begin position="455"/>
        <end position="476"/>
    </location>
</feature>
<evidence type="ECO:0000256" key="1">
    <source>
        <dbReference type="ARBA" id="ARBA00004141"/>
    </source>
</evidence>
<dbReference type="InterPro" id="IPR005829">
    <property type="entry name" value="Sugar_transporter_CS"/>
</dbReference>
<feature type="transmembrane region" description="Helical" evidence="10">
    <location>
        <begin position="139"/>
        <end position="161"/>
    </location>
</feature>
<feature type="transmembrane region" description="Helical" evidence="10">
    <location>
        <begin position="173"/>
        <end position="194"/>
    </location>
</feature>
<dbReference type="InterPro" id="IPR005828">
    <property type="entry name" value="MFS_sugar_transport-like"/>
</dbReference>
<keyword evidence="4" id="KW-0762">Sugar transport</keyword>
<evidence type="ECO:0000256" key="9">
    <source>
        <dbReference type="RuleBase" id="RU003346"/>
    </source>
</evidence>
<dbReference type="EMBL" id="JADCNL010000001">
    <property type="protein sequence ID" value="KAG0499459.1"/>
    <property type="molecule type" value="Genomic_DNA"/>
</dbReference>
<evidence type="ECO:0000256" key="10">
    <source>
        <dbReference type="SAM" id="Phobius"/>
    </source>
</evidence>
<feature type="transmembrane region" description="Helical" evidence="10">
    <location>
        <begin position="21"/>
        <end position="39"/>
    </location>
</feature>
<feature type="transmembrane region" description="Helical" evidence="10">
    <location>
        <begin position="287"/>
        <end position="309"/>
    </location>
</feature>
<dbReference type="InterPro" id="IPR044778">
    <property type="entry name" value="MFS_STP/MST-like_plant"/>
</dbReference>
<gene>
    <name evidence="12" type="ORF">HPP92_004150</name>
</gene>
<dbReference type="FunFam" id="1.20.1250.20:FF:000002">
    <property type="entry name" value="Sugar transport protein 13"/>
    <property type="match status" value="1"/>
</dbReference>
<dbReference type="GO" id="GO:0015293">
    <property type="term" value="F:symporter activity"/>
    <property type="evidence" value="ECO:0007669"/>
    <property type="project" value="UniProtKB-KW"/>
</dbReference>
<comment type="similarity">
    <text evidence="2 9">Belongs to the major facilitator superfamily. Sugar transporter (TC 2.A.1.1) family.</text>
</comment>
<evidence type="ECO:0000256" key="3">
    <source>
        <dbReference type="ARBA" id="ARBA00022448"/>
    </source>
</evidence>
<dbReference type="Gene3D" id="1.20.1250.20">
    <property type="entry name" value="MFS general substrate transporter like domains"/>
    <property type="match status" value="1"/>
</dbReference>
<dbReference type="CDD" id="cd17361">
    <property type="entry name" value="MFS_STP"/>
    <property type="match status" value="1"/>
</dbReference>
<dbReference type="GO" id="GO:0015145">
    <property type="term" value="F:monosaccharide transmembrane transporter activity"/>
    <property type="evidence" value="ECO:0007669"/>
    <property type="project" value="InterPro"/>
</dbReference>
<feature type="domain" description="Major facilitator superfamily (MFS) profile" evidence="11">
    <location>
        <begin position="26"/>
        <end position="480"/>
    </location>
</feature>
<name>A0A835RWC9_VANPL</name>
<dbReference type="AlphaFoldDB" id="A0A835RWC9"/>
<comment type="subcellular location">
    <subcellularLocation>
        <location evidence="1">Membrane</location>
        <topology evidence="1">Multi-pass membrane protein</topology>
    </subcellularLocation>
</comment>
<dbReference type="Proteomes" id="UP000636800">
    <property type="component" value="Chromosome 1"/>
</dbReference>
<feature type="transmembrane region" description="Helical" evidence="10">
    <location>
        <begin position="315"/>
        <end position="340"/>
    </location>
</feature>
<dbReference type="PROSITE" id="PS50850">
    <property type="entry name" value="MFS"/>
    <property type="match status" value="1"/>
</dbReference>
<feature type="transmembrane region" description="Helical" evidence="10">
    <location>
        <begin position="389"/>
        <end position="414"/>
    </location>
</feature>
<evidence type="ECO:0000256" key="8">
    <source>
        <dbReference type="ARBA" id="ARBA00023136"/>
    </source>
</evidence>
<evidence type="ECO:0000256" key="2">
    <source>
        <dbReference type="ARBA" id="ARBA00010992"/>
    </source>
</evidence>
<reference evidence="12 13" key="1">
    <citation type="journal article" date="2020" name="Nat. Food">
        <title>A phased Vanilla planifolia genome enables genetic improvement of flavour and production.</title>
        <authorList>
            <person name="Hasing T."/>
            <person name="Tang H."/>
            <person name="Brym M."/>
            <person name="Khazi F."/>
            <person name="Huang T."/>
            <person name="Chambers A.H."/>
        </authorList>
    </citation>
    <scope>NUCLEOTIDE SEQUENCE [LARGE SCALE GENOMIC DNA]</scope>
    <source>
        <tissue evidence="12">Leaf</tissue>
    </source>
</reference>
<feature type="transmembrane region" description="Helical" evidence="10">
    <location>
        <begin position="114"/>
        <end position="133"/>
    </location>
</feature>
<feature type="transmembrane region" description="Helical" evidence="10">
    <location>
        <begin position="206"/>
        <end position="225"/>
    </location>
</feature>
<comment type="caution">
    <text evidence="12">The sequence shown here is derived from an EMBL/GenBank/DDBJ whole genome shotgun (WGS) entry which is preliminary data.</text>
</comment>
<dbReference type="PANTHER" id="PTHR23500:SF10">
    <property type="entry name" value="SUGAR TRANSPORT PROTEIN MST8"/>
    <property type="match status" value="1"/>
</dbReference>
<keyword evidence="3 9" id="KW-0813">Transport</keyword>
<keyword evidence="6" id="KW-0769">Symport</keyword>
<dbReference type="OrthoDB" id="270584at2759"/>
<dbReference type="Pfam" id="PF00083">
    <property type="entry name" value="Sugar_tr"/>
    <property type="match status" value="1"/>
</dbReference>
<keyword evidence="7 10" id="KW-1133">Transmembrane helix</keyword>
<feature type="transmembrane region" description="Helical" evidence="10">
    <location>
        <begin position="84"/>
        <end position="102"/>
    </location>
</feature>
<keyword evidence="8 10" id="KW-0472">Membrane</keyword>
<keyword evidence="13" id="KW-1185">Reference proteome</keyword>
<protein>
    <recommendedName>
        <fullName evidence="11">Major facilitator superfamily (MFS) profile domain-containing protein</fullName>
    </recommendedName>
</protein>
<evidence type="ECO:0000313" key="12">
    <source>
        <dbReference type="EMBL" id="KAG0499459.1"/>
    </source>
</evidence>
<dbReference type="PROSITE" id="PS00217">
    <property type="entry name" value="SUGAR_TRANSPORT_2"/>
    <property type="match status" value="1"/>
</dbReference>
<dbReference type="PANTHER" id="PTHR23500">
    <property type="entry name" value="SOLUTE CARRIER FAMILY 2, FACILITATED GLUCOSE TRANSPORTER"/>
    <property type="match status" value="1"/>
</dbReference>
<dbReference type="InterPro" id="IPR020846">
    <property type="entry name" value="MFS_dom"/>
</dbReference>
<proteinExistence type="inferred from homology"/>